<feature type="transmembrane region" description="Helical" evidence="2">
    <location>
        <begin position="224"/>
        <end position="248"/>
    </location>
</feature>
<proteinExistence type="predicted"/>
<feature type="transmembrane region" description="Helical" evidence="2">
    <location>
        <begin position="295"/>
        <end position="313"/>
    </location>
</feature>
<organism evidence="3 4">
    <name type="scientific">Saccharata proteae CBS 121410</name>
    <dbReference type="NCBI Taxonomy" id="1314787"/>
    <lineage>
        <taxon>Eukaryota</taxon>
        <taxon>Fungi</taxon>
        <taxon>Dikarya</taxon>
        <taxon>Ascomycota</taxon>
        <taxon>Pezizomycotina</taxon>
        <taxon>Dothideomycetes</taxon>
        <taxon>Dothideomycetes incertae sedis</taxon>
        <taxon>Botryosphaeriales</taxon>
        <taxon>Saccharataceae</taxon>
        <taxon>Saccharata</taxon>
    </lineage>
</organism>
<evidence type="ECO:0000313" key="4">
    <source>
        <dbReference type="Proteomes" id="UP000799776"/>
    </source>
</evidence>
<protein>
    <submittedName>
        <fullName evidence="3">Uncharacterized protein</fullName>
    </submittedName>
</protein>
<dbReference type="Proteomes" id="UP000799776">
    <property type="component" value="Unassembled WGS sequence"/>
</dbReference>
<name>A0A9P4HUN2_9PEZI</name>
<keyword evidence="2" id="KW-0812">Transmembrane</keyword>
<keyword evidence="4" id="KW-1185">Reference proteome</keyword>
<evidence type="ECO:0000256" key="2">
    <source>
        <dbReference type="SAM" id="Phobius"/>
    </source>
</evidence>
<feature type="region of interest" description="Disordered" evidence="1">
    <location>
        <begin position="394"/>
        <end position="453"/>
    </location>
</feature>
<reference evidence="3" key="1">
    <citation type="journal article" date="2020" name="Stud. Mycol.">
        <title>101 Dothideomycetes genomes: a test case for predicting lifestyles and emergence of pathogens.</title>
        <authorList>
            <person name="Haridas S."/>
            <person name="Albert R."/>
            <person name="Binder M."/>
            <person name="Bloem J."/>
            <person name="Labutti K."/>
            <person name="Salamov A."/>
            <person name="Andreopoulos B."/>
            <person name="Baker S."/>
            <person name="Barry K."/>
            <person name="Bills G."/>
            <person name="Bluhm B."/>
            <person name="Cannon C."/>
            <person name="Castanera R."/>
            <person name="Culley D."/>
            <person name="Daum C."/>
            <person name="Ezra D."/>
            <person name="Gonzalez J."/>
            <person name="Henrissat B."/>
            <person name="Kuo A."/>
            <person name="Liang C."/>
            <person name="Lipzen A."/>
            <person name="Lutzoni F."/>
            <person name="Magnuson J."/>
            <person name="Mondo S."/>
            <person name="Nolan M."/>
            <person name="Ohm R."/>
            <person name="Pangilinan J."/>
            <person name="Park H.-J."/>
            <person name="Ramirez L."/>
            <person name="Alfaro M."/>
            <person name="Sun H."/>
            <person name="Tritt A."/>
            <person name="Yoshinaga Y."/>
            <person name="Zwiers L.-H."/>
            <person name="Turgeon B."/>
            <person name="Goodwin S."/>
            <person name="Spatafora J."/>
            <person name="Crous P."/>
            <person name="Grigoriev I."/>
        </authorList>
    </citation>
    <scope>NUCLEOTIDE SEQUENCE</scope>
    <source>
        <strain evidence="3">CBS 121410</strain>
    </source>
</reference>
<dbReference type="AlphaFoldDB" id="A0A9P4HUN2"/>
<sequence>MAPVEPDLAISSDTWPLLLLGARISTILLLLSQVMVQLRRAARELPPSQETRAHVQVRRKTIGTFAALTAASLLVLSYHGAARYLHSLAAYARLVGEEWPDMPFYQQLTRPEAWPRDMMLGRWWDDVDLEKGYRDVAVGTARGLWWTQQQLLATVSWSAFLGIEGHRRYMSAWLILPLIALSQLCGLSVAQNLSFVALLLSRLPIRRARSTSRRHSSLWTPHPAVYVVPVLIATGCLFSMHTFVSSAYGKMVEYIILACQVWLGLAHEIIPLSWGTDGENKRGMHRTYTSLYRMIAGFTLAHYVYRTIVALYVNSPSSQSTKYNFVWNMQQGYERTAIEMIVFAADRVLNAISHEPVISAAGWDVLLSGFSLCIWAAVRSLNPSEMLNSIVPGKGNSGAEDETVTGSVPKMLPTRRGRGRPRKNDAAAATTAGRRSMRHRAVTHDSDSDSYVPPAAVADEVASMEHEEEHGKEDVVEDLESVALTWGLALVGGLGLASAAVHGAELRCR</sequence>
<comment type="caution">
    <text evidence="3">The sequence shown here is derived from an EMBL/GenBank/DDBJ whole genome shotgun (WGS) entry which is preliminary data.</text>
</comment>
<dbReference type="OrthoDB" id="2126185at2759"/>
<feature type="transmembrane region" description="Helical" evidence="2">
    <location>
        <begin position="174"/>
        <end position="203"/>
    </location>
</feature>
<gene>
    <name evidence="3" type="ORF">K490DRAFT_57224</name>
</gene>
<accession>A0A9P4HUN2</accession>
<feature type="transmembrane region" description="Helical" evidence="2">
    <location>
        <begin position="62"/>
        <end position="81"/>
    </location>
</feature>
<feature type="transmembrane region" description="Helical" evidence="2">
    <location>
        <begin position="254"/>
        <end position="274"/>
    </location>
</feature>
<keyword evidence="2" id="KW-0472">Membrane</keyword>
<dbReference type="EMBL" id="ML978721">
    <property type="protein sequence ID" value="KAF2087157.1"/>
    <property type="molecule type" value="Genomic_DNA"/>
</dbReference>
<keyword evidence="2" id="KW-1133">Transmembrane helix</keyword>
<evidence type="ECO:0000313" key="3">
    <source>
        <dbReference type="EMBL" id="KAF2087157.1"/>
    </source>
</evidence>
<evidence type="ECO:0000256" key="1">
    <source>
        <dbReference type="SAM" id="MobiDB-lite"/>
    </source>
</evidence>
<feature type="transmembrane region" description="Helical" evidence="2">
    <location>
        <begin position="15"/>
        <end position="36"/>
    </location>
</feature>